<protein>
    <recommendedName>
        <fullName evidence="1">T6SS Transcription factor RovC-like DNA binding domain-containing protein</fullName>
    </recommendedName>
</protein>
<dbReference type="Proteomes" id="UP000030826">
    <property type="component" value="Unassembled WGS sequence"/>
</dbReference>
<accession>A0A0B1Q0G4</accession>
<reference evidence="2 3" key="1">
    <citation type="submission" date="2014-09" db="EMBL/GenBank/DDBJ databases">
        <title>Isolation and characterization of Aurantimonas altamirensis ON-56566 from clinical sample following a dog bite.</title>
        <authorList>
            <person name="Eshaghi A."/>
            <person name="Li A."/>
            <person name="Shahinas D."/>
            <person name="Bahn P."/>
            <person name="Kus J.V."/>
            <person name="Patel S.N."/>
        </authorList>
    </citation>
    <scope>NUCLEOTIDE SEQUENCE [LARGE SCALE GENOMIC DNA]</scope>
    <source>
        <strain evidence="2 3">ON-56566</strain>
    </source>
</reference>
<evidence type="ECO:0000313" key="2">
    <source>
        <dbReference type="EMBL" id="KHJ53854.1"/>
    </source>
</evidence>
<name>A0A0B1Q0G4_9HYPH</name>
<comment type="caution">
    <text evidence="2">The sequence shown here is derived from an EMBL/GenBank/DDBJ whole genome shotgun (WGS) entry which is preliminary data.</text>
</comment>
<feature type="domain" description="T6SS Transcription factor RovC-like DNA binding" evidence="1">
    <location>
        <begin position="2"/>
        <end position="92"/>
    </location>
</feature>
<sequence length="104" mass="12118">MHRRLTGRAAGPLPRWQRVSAYELYRMALMLRAWDGVAAGASRREIASVLFDRNLTTLRAIDWQNAPERRRLARILKAARQRIDGGYLRLLRGEPLAIHLFRLR</sequence>
<dbReference type="Pfam" id="PF10074">
    <property type="entry name" value="RovC_DNA-bd"/>
    <property type="match status" value="1"/>
</dbReference>
<dbReference type="AlphaFoldDB" id="A0A0B1Q0G4"/>
<dbReference type="STRING" id="370622.LA66_14760"/>
<dbReference type="InterPro" id="IPR018754">
    <property type="entry name" value="RovC-like_DNA-bd"/>
</dbReference>
<proteinExistence type="predicted"/>
<evidence type="ECO:0000313" key="3">
    <source>
        <dbReference type="Proteomes" id="UP000030826"/>
    </source>
</evidence>
<dbReference type="EMBL" id="JRFJ01000004">
    <property type="protein sequence ID" value="KHJ53854.1"/>
    <property type="molecule type" value="Genomic_DNA"/>
</dbReference>
<organism evidence="2 3">
    <name type="scientific">Aureimonas altamirensis</name>
    <dbReference type="NCBI Taxonomy" id="370622"/>
    <lineage>
        <taxon>Bacteria</taxon>
        <taxon>Pseudomonadati</taxon>
        <taxon>Pseudomonadota</taxon>
        <taxon>Alphaproteobacteria</taxon>
        <taxon>Hyphomicrobiales</taxon>
        <taxon>Aurantimonadaceae</taxon>
        <taxon>Aureimonas</taxon>
    </lineage>
</organism>
<evidence type="ECO:0000259" key="1">
    <source>
        <dbReference type="Pfam" id="PF10074"/>
    </source>
</evidence>
<gene>
    <name evidence="2" type="ORF">LA66_14760</name>
</gene>